<evidence type="ECO:0000313" key="4">
    <source>
        <dbReference type="Proteomes" id="UP000677436"/>
    </source>
</evidence>
<organism evidence="3 4">
    <name type="scientific">Polycladomyces abyssicola</name>
    <dbReference type="NCBI Taxonomy" id="1125966"/>
    <lineage>
        <taxon>Bacteria</taxon>
        <taxon>Bacillati</taxon>
        <taxon>Bacillota</taxon>
        <taxon>Bacilli</taxon>
        <taxon>Bacillales</taxon>
        <taxon>Thermoactinomycetaceae</taxon>
        <taxon>Polycladomyces</taxon>
    </lineage>
</organism>
<dbReference type="KEGG" id="pabs:JIR001_05580"/>
<evidence type="ECO:0000259" key="2">
    <source>
        <dbReference type="Pfam" id="PF07331"/>
    </source>
</evidence>
<feature type="transmembrane region" description="Helical" evidence="1">
    <location>
        <begin position="121"/>
        <end position="139"/>
    </location>
</feature>
<gene>
    <name evidence="3" type="ORF">JIR001_05580</name>
</gene>
<name>A0A8D5ZLM7_9BACL</name>
<reference evidence="3" key="2">
    <citation type="journal article" date="2021" name="Microbiol. Resour. Announc.">
        <title>Complete Genome Sequence of Polycladomyces abyssicola JIR-001T, Isolated from Hemipelagic Sediment in Deep Seawater.</title>
        <authorList>
            <person name="Tsubouchi T."/>
            <person name="Kaneko Y."/>
        </authorList>
    </citation>
    <scope>NUCLEOTIDE SEQUENCE</scope>
    <source>
        <strain evidence="3">JIR-001</strain>
    </source>
</reference>
<keyword evidence="1" id="KW-0812">Transmembrane</keyword>
<protein>
    <recommendedName>
        <fullName evidence="2">DUF1468 domain-containing protein</fullName>
    </recommendedName>
</protein>
<keyword evidence="4" id="KW-1185">Reference proteome</keyword>
<evidence type="ECO:0000313" key="3">
    <source>
        <dbReference type="EMBL" id="BCU80775.1"/>
    </source>
</evidence>
<accession>A0A8D5ZLM7</accession>
<proteinExistence type="predicted"/>
<feature type="transmembrane region" description="Helical" evidence="1">
    <location>
        <begin position="40"/>
        <end position="57"/>
    </location>
</feature>
<dbReference type="RefSeq" id="WP_212774101.1">
    <property type="nucleotide sequence ID" value="NZ_AP024601.1"/>
</dbReference>
<dbReference type="EMBL" id="AP024601">
    <property type="protein sequence ID" value="BCU80775.1"/>
    <property type="molecule type" value="Genomic_DNA"/>
</dbReference>
<sequence length="152" mass="16676">MSKKFDRAAAIVFILIGVVFVAESRRIADTAYGSVVGPDIFPMILGGVLALLGLRLLMETFRYPDQLEKKERPDVKRFAVILAATILYGALLETLGYILSTFLFLVVAFQTMERGSWGKTFLISGAFSVGVYGLFVMVLEGTLPGLPFWLSG</sequence>
<feature type="domain" description="DUF1468" evidence="2">
    <location>
        <begin position="8"/>
        <end position="144"/>
    </location>
</feature>
<keyword evidence="1" id="KW-1133">Transmembrane helix</keyword>
<dbReference type="InterPro" id="IPR009936">
    <property type="entry name" value="DUF1468"/>
</dbReference>
<dbReference type="Pfam" id="PF07331">
    <property type="entry name" value="TctB"/>
    <property type="match status" value="1"/>
</dbReference>
<evidence type="ECO:0000256" key="1">
    <source>
        <dbReference type="SAM" id="Phobius"/>
    </source>
</evidence>
<keyword evidence="1" id="KW-0472">Membrane</keyword>
<reference evidence="3" key="1">
    <citation type="journal article" date="2013" name="Int. J. Syst. Evol. Microbiol.">
        <title>Polycladomyces abyssicola gen. nov., sp. nov., a thermophilic filamentous bacterium isolated from hemipelagic sediment.</title>
        <authorList>
            <person name="Tsubouchi T."/>
            <person name="Shimane Y."/>
            <person name="Mori K."/>
            <person name="Usui K."/>
            <person name="Hiraki T."/>
            <person name="Tame A."/>
            <person name="Uematsu K."/>
            <person name="Maruyama T."/>
            <person name="Hatada Y."/>
        </authorList>
    </citation>
    <scope>NUCLEOTIDE SEQUENCE</scope>
    <source>
        <strain evidence="3">JIR-001</strain>
    </source>
</reference>
<dbReference type="AlphaFoldDB" id="A0A8D5ZLM7"/>
<dbReference type="Proteomes" id="UP000677436">
    <property type="component" value="Chromosome"/>
</dbReference>
<feature type="transmembrane region" description="Helical" evidence="1">
    <location>
        <begin position="78"/>
        <end position="109"/>
    </location>
</feature>